<evidence type="ECO:0000313" key="2">
    <source>
        <dbReference type="Proteomes" id="UP001221413"/>
    </source>
</evidence>
<proteinExistence type="predicted"/>
<dbReference type="SUPFAM" id="SSF140860">
    <property type="entry name" value="Pseudo ankyrin repeat-like"/>
    <property type="match status" value="1"/>
</dbReference>
<dbReference type="Gene3D" id="1.25.40.20">
    <property type="entry name" value="Ankyrin repeat-containing domain"/>
    <property type="match status" value="1"/>
</dbReference>
<organism evidence="1 2">
    <name type="scientific">Drechslerella dactyloides</name>
    <name type="common">Nematode-trapping fungus</name>
    <name type="synonym">Arthrobotrys dactyloides</name>
    <dbReference type="NCBI Taxonomy" id="74499"/>
    <lineage>
        <taxon>Eukaryota</taxon>
        <taxon>Fungi</taxon>
        <taxon>Dikarya</taxon>
        <taxon>Ascomycota</taxon>
        <taxon>Pezizomycotina</taxon>
        <taxon>Orbiliomycetes</taxon>
        <taxon>Orbiliales</taxon>
        <taxon>Orbiliaceae</taxon>
        <taxon>Drechslerella</taxon>
    </lineage>
</organism>
<sequence length="602" mass="68006">MSLCDLPLELFRAIVYEAVISSYFYTSLELRLVNSKPRHRYNIPHASYIHTPTTNRETTEVFDVVVLDSVLDTCFLQHSTSFTISDDLAFTALFRRVTDPAVRAPALVGTIRDFSSRLHAHAPSIPLAKCQETLCRAALQQRTPLSIFNRQASDAVSTDSQHQQPADEMDSATQLTWLACLVHIYNGNLAALKGTPELIEQSFRDRDDPLFGCLALFAVRFSTDDVSIYLYDHSTVCQSPTATRRRLLRDAASHNRVALIRRALVSIYNDDDPGYFPLLASTNNDPAALTRHYDVTASPFPQYLRSAAENGHLDIIHTYLTHWNGTYLNPPHRDRLGKSSAGYLRRTNYRRRAQLIESCMLAACAYGQAAVVNWVINTIGYAVERHRLFEPMTDPLHLVAVSGNISLLRQLIALYKRHVTRDTILRIMAWSAENCDPAVVAVYWEYLHRRPLDDWDPASDTVDFCAGVIVKAWAAGGVRRGDAAQLRVALTRDVAIPDRYLADLVEDAATDGQVGCLAVFRELVPSFDILGRRMMQWSWNGCNRRRVETLLASGVPPPEGFCEDTLRSWSPWDYRLRPVPLVSRSRAKAGVFPQMDVRWTYF</sequence>
<accession>A0AAD6NII9</accession>
<reference evidence="1" key="1">
    <citation type="submission" date="2023-01" db="EMBL/GenBank/DDBJ databases">
        <title>The chitinases involved in constricting ring structure development in the nematode-trapping fungus Drechslerella dactyloides.</title>
        <authorList>
            <person name="Wang R."/>
            <person name="Zhang L."/>
            <person name="Tang P."/>
            <person name="Li S."/>
            <person name="Liang L."/>
        </authorList>
    </citation>
    <scope>NUCLEOTIDE SEQUENCE</scope>
    <source>
        <strain evidence="1">YMF1.00031</strain>
    </source>
</reference>
<dbReference type="EMBL" id="JAQGDS010000006">
    <property type="protein sequence ID" value="KAJ6259629.1"/>
    <property type="molecule type" value="Genomic_DNA"/>
</dbReference>
<evidence type="ECO:0000313" key="1">
    <source>
        <dbReference type="EMBL" id="KAJ6259629.1"/>
    </source>
</evidence>
<comment type="caution">
    <text evidence="1">The sequence shown here is derived from an EMBL/GenBank/DDBJ whole genome shotgun (WGS) entry which is preliminary data.</text>
</comment>
<dbReference type="Proteomes" id="UP001221413">
    <property type="component" value="Unassembled WGS sequence"/>
</dbReference>
<gene>
    <name evidence="1" type="ORF">Dda_5267</name>
</gene>
<protein>
    <submittedName>
        <fullName evidence="1">Uncharacterized protein</fullName>
    </submittedName>
</protein>
<keyword evidence="2" id="KW-1185">Reference proteome</keyword>
<dbReference type="AlphaFoldDB" id="A0AAD6NII9"/>
<name>A0AAD6NII9_DREDA</name>
<dbReference type="InterPro" id="IPR036770">
    <property type="entry name" value="Ankyrin_rpt-contain_sf"/>
</dbReference>